<comment type="caution">
    <text evidence="2">The sequence shown here is derived from an EMBL/GenBank/DDBJ whole genome shotgun (WGS) entry which is preliminary data.</text>
</comment>
<sequence>MTGARWRCMLPKKNVVVRQAFSELSFSADGQVEGEKRFERSCRRPERTRAEGDELERISTVVASVGEGRPVLAKASVCVKLPGEHPLLSPLFHPTPRTRAGATRTRPVQIIAEEMEIYDEEWLEDEPPVTPTYSGYFARAAEHLREKKYARAGYRAKLNLMDLWLPRFWQIKNCIIIICSEDDWDEAQAYIDIAEEVWEAARAEVADETATWPPSLRSDFERLKEDQEKQRERWHPPPQLEQQQHEVQEGDEHDLWPYDDSLWPYDDEDYVEGMEDDQYDAAYDEWDSEDERRDRSKEPDGLMAIRMTLMKPEAVVDDIVANGQHQLQQRVNFEVREEEEEEPQQELLDSPERQKMQNSELEAPRTWVARLSMAIQSVRYMYLRASALILPGNSHMPSFSHLRTATQLYGDEKPYF</sequence>
<feature type="region of interest" description="Disordered" evidence="1">
    <location>
        <begin position="337"/>
        <end position="361"/>
    </location>
</feature>
<proteinExistence type="predicted"/>
<accession>A0A2S6BVM2</accession>
<dbReference type="Proteomes" id="UP000237631">
    <property type="component" value="Unassembled WGS sequence"/>
</dbReference>
<dbReference type="EMBL" id="PNEN01001751">
    <property type="protein sequence ID" value="PPJ51515.1"/>
    <property type="molecule type" value="Genomic_DNA"/>
</dbReference>
<feature type="compositionally biased region" description="Basic and acidic residues" evidence="1">
    <location>
        <begin position="243"/>
        <end position="255"/>
    </location>
</feature>
<name>A0A2S6BVM2_9PEZI</name>
<evidence type="ECO:0000313" key="2">
    <source>
        <dbReference type="EMBL" id="PPJ51515.1"/>
    </source>
</evidence>
<organism evidence="2 3">
    <name type="scientific">Cercospora berteroae</name>
    <dbReference type="NCBI Taxonomy" id="357750"/>
    <lineage>
        <taxon>Eukaryota</taxon>
        <taxon>Fungi</taxon>
        <taxon>Dikarya</taxon>
        <taxon>Ascomycota</taxon>
        <taxon>Pezizomycotina</taxon>
        <taxon>Dothideomycetes</taxon>
        <taxon>Dothideomycetidae</taxon>
        <taxon>Mycosphaerellales</taxon>
        <taxon>Mycosphaerellaceae</taxon>
        <taxon>Cercospora</taxon>
    </lineage>
</organism>
<gene>
    <name evidence="2" type="ORF">CBER1_07981</name>
</gene>
<keyword evidence="3" id="KW-1185">Reference proteome</keyword>
<dbReference type="AlphaFoldDB" id="A0A2S6BVM2"/>
<evidence type="ECO:0000313" key="3">
    <source>
        <dbReference type="Proteomes" id="UP000237631"/>
    </source>
</evidence>
<dbReference type="OrthoDB" id="3646226at2759"/>
<feature type="region of interest" description="Disordered" evidence="1">
    <location>
        <begin position="216"/>
        <end position="255"/>
    </location>
</feature>
<feature type="compositionally biased region" description="Basic and acidic residues" evidence="1">
    <location>
        <begin position="218"/>
        <end position="235"/>
    </location>
</feature>
<protein>
    <submittedName>
        <fullName evidence="2">Uncharacterized protein</fullName>
    </submittedName>
</protein>
<reference evidence="3" key="1">
    <citation type="journal article" date="2017" name="bioRxiv">
        <title>Conservation of a gene cluster reveals novel cercosporin biosynthetic mechanisms and extends production to the genus Colletotrichum.</title>
        <authorList>
            <person name="de Jonge R."/>
            <person name="Ebert M.K."/>
            <person name="Huitt-Roehl C.R."/>
            <person name="Pal P."/>
            <person name="Suttle J.C."/>
            <person name="Spanner R.E."/>
            <person name="Neubauer J.D."/>
            <person name="Jurick W.M.II."/>
            <person name="Stott K.A."/>
            <person name="Secor G.A."/>
            <person name="Thomma B.P.H.J."/>
            <person name="Van de Peer Y."/>
            <person name="Townsend C.A."/>
            <person name="Bolton M.D."/>
        </authorList>
    </citation>
    <scope>NUCLEOTIDE SEQUENCE [LARGE SCALE GENOMIC DNA]</scope>
    <source>
        <strain evidence="3">CBS538.71</strain>
    </source>
</reference>
<evidence type="ECO:0000256" key="1">
    <source>
        <dbReference type="SAM" id="MobiDB-lite"/>
    </source>
</evidence>